<dbReference type="KEGG" id="fvr:FVEG_06078"/>
<name>W7M0S4_GIBM7</name>
<proteinExistence type="predicted"/>
<evidence type="ECO:0000313" key="2">
    <source>
        <dbReference type="Proteomes" id="UP000009096"/>
    </source>
</evidence>
<protein>
    <submittedName>
        <fullName evidence="1">Uncharacterized protein</fullName>
    </submittedName>
</protein>
<dbReference type="EMBL" id="CM000579">
    <property type="protein sequence ID" value="EWG45173.1"/>
    <property type="molecule type" value="Genomic_DNA"/>
</dbReference>
<reference evidence="1 2" key="1">
    <citation type="journal article" date="2010" name="Nature">
        <title>Comparative genomics reveals mobile pathogenicity chromosomes in Fusarium.</title>
        <authorList>
            <person name="Ma L.J."/>
            <person name="van der Does H.C."/>
            <person name="Borkovich K.A."/>
            <person name="Coleman J.J."/>
            <person name="Daboussi M.J."/>
            <person name="Di Pietro A."/>
            <person name="Dufresne M."/>
            <person name="Freitag M."/>
            <person name="Grabherr M."/>
            <person name="Henrissat B."/>
            <person name="Houterman P.M."/>
            <person name="Kang S."/>
            <person name="Shim W.B."/>
            <person name="Woloshuk C."/>
            <person name="Xie X."/>
            <person name="Xu J.R."/>
            <person name="Antoniw J."/>
            <person name="Baker S.E."/>
            <person name="Bluhm B.H."/>
            <person name="Breakspear A."/>
            <person name="Brown D.W."/>
            <person name="Butchko R.A."/>
            <person name="Chapman S."/>
            <person name="Coulson R."/>
            <person name="Coutinho P.M."/>
            <person name="Danchin E.G."/>
            <person name="Diener A."/>
            <person name="Gale L.R."/>
            <person name="Gardiner D.M."/>
            <person name="Goff S."/>
            <person name="Hammond-Kosack K.E."/>
            <person name="Hilburn K."/>
            <person name="Hua-Van A."/>
            <person name="Jonkers W."/>
            <person name="Kazan K."/>
            <person name="Kodira C.D."/>
            <person name="Koehrsen M."/>
            <person name="Kumar L."/>
            <person name="Lee Y.H."/>
            <person name="Li L."/>
            <person name="Manners J.M."/>
            <person name="Miranda-Saavedra D."/>
            <person name="Mukherjee M."/>
            <person name="Park G."/>
            <person name="Park J."/>
            <person name="Park S.Y."/>
            <person name="Proctor R.H."/>
            <person name="Regev A."/>
            <person name="Ruiz-Roldan M.C."/>
            <person name="Sain D."/>
            <person name="Sakthikumar S."/>
            <person name="Sykes S."/>
            <person name="Schwartz D.C."/>
            <person name="Turgeon B.G."/>
            <person name="Wapinski I."/>
            <person name="Yoder O."/>
            <person name="Young S."/>
            <person name="Zeng Q."/>
            <person name="Zhou S."/>
            <person name="Galagan J."/>
            <person name="Cuomo C.A."/>
            <person name="Kistler H.C."/>
            <person name="Rep M."/>
        </authorList>
    </citation>
    <scope>NUCLEOTIDE SEQUENCE [LARGE SCALE GENOMIC DNA]</scope>
    <source>
        <strain evidence="2">M3125 / FGSC 7600</strain>
    </source>
</reference>
<dbReference type="VEuPathDB" id="FungiDB:FVEG_06078"/>
<dbReference type="Proteomes" id="UP000009096">
    <property type="component" value="Chromosome 2"/>
</dbReference>
<sequence>MEVEVSAHRVAALASCADVPSLALSKFSSSIVLFHCVSMALHQSIAYSHGSLLYDCSPPLSRLGKFLSS</sequence>
<dbReference type="RefSeq" id="XP_018751364.1">
    <property type="nucleotide sequence ID" value="XM_018894320.1"/>
</dbReference>
<organism evidence="1 2">
    <name type="scientific">Gibberella moniliformis (strain M3125 / FGSC 7600)</name>
    <name type="common">Maize ear and stalk rot fungus</name>
    <name type="synonym">Fusarium verticillioides</name>
    <dbReference type="NCBI Taxonomy" id="334819"/>
    <lineage>
        <taxon>Eukaryota</taxon>
        <taxon>Fungi</taxon>
        <taxon>Dikarya</taxon>
        <taxon>Ascomycota</taxon>
        <taxon>Pezizomycotina</taxon>
        <taxon>Sordariomycetes</taxon>
        <taxon>Hypocreomycetidae</taxon>
        <taxon>Hypocreales</taxon>
        <taxon>Nectriaceae</taxon>
        <taxon>Fusarium</taxon>
        <taxon>Fusarium fujikuroi species complex</taxon>
    </lineage>
</organism>
<gene>
    <name evidence="1" type="ORF">FVEG_06078</name>
</gene>
<dbReference type="AlphaFoldDB" id="W7M0S4"/>
<accession>W7M0S4</accession>
<evidence type="ECO:0000313" key="1">
    <source>
        <dbReference type="EMBL" id="EWG45173.1"/>
    </source>
</evidence>
<keyword evidence="2" id="KW-1185">Reference proteome</keyword>
<dbReference type="HOGENOM" id="CLU_2776121_0_0_1"/>
<dbReference type="EMBL" id="DS022248">
    <property type="protein sequence ID" value="EWG45173.1"/>
    <property type="molecule type" value="Genomic_DNA"/>
</dbReference>
<dbReference type="GeneID" id="30064004"/>